<accession>A0AAN7QH75</accession>
<dbReference type="PANTHER" id="PTHR46325:SF20">
    <property type="entry name" value="CRIB DOMAIN-CONTAINING PROTEIN RIC10"/>
    <property type="match status" value="1"/>
</dbReference>
<dbReference type="AlphaFoldDB" id="A0AAN7QH75"/>
<keyword evidence="4" id="KW-1185">Reference proteome</keyword>
<name>A0AAN7QH75_TRANT</name>
<sequence>MKGFYRSFKFITQIFVAKEREMEIGYPTNVKHVTHIGWDGPSGNAPSWMNEFKSAPNFSTSLATVGDPGDCHSMPPSTWSSQDFEQLMGQQPTSEIFIDQVPPDLPNIPKKQNTKKSKSSASPRSSSKPPMHLGRRLQTQNQRELWDLQQ</sequence>
<evidence type="ECO:0000256" key="1">
    <source>
        <dbReference type="SAM" id="MobiDB-lite"/>
    </source>
</evidence>
<dbReference type="CDD" id="cd00132">
    <property type="entry name" value="CRIB"/>
    <property type="match status" value="1"/>
</dbReference>
<dbReference type="FunFam" id="3.90.810.10:FF:000029">
    <property type="entry name" value="Elongation factor Ts, mitochondrial"/>
    <property type="match status" value="1"/>
</dbReference>
<protein>
    <recommendedName>
        <fullName evidence="2">CRIB domain-containing protein</fullName>
    </recommendedName>
</protein>
<feature type="compositionally biased region" description="Polar residues" evidence="1">
    <location>
        <begin position="137"/>
        <end position="150"/>
    </location>
</feature>
<dbReference type="InterPro" id="IPR036936">
    <property type="entry name" value="CRIB_dom_sf"/>
</dbReference>
<evidence type="ECO:0000313" key="4">
    <source>
        <dbReference type="Proteomes" id="UP001346149"/>
    </source>
</evidence>
<proteinExistence type="predicted"/>
<dbReference type="InterPro" id="IPR000095">
    <property type="entry name" value="CRIB_dom"/>
</dbReference>
<dbReference type="PANTHER" id="PTHR46325">
    <property type="entry name" value="CRIB DOMAIN-CONTAINING PROTEIN RIC8"/>
    <property type="match status" value="1"/>
</dbReference>
<gene>
    <name evidence="3" type="ORF">SAY86_026050</name>
</gene>
<evidence type="ECO:0000259" key="2">
    <source>
        <dbReference type="PROSITE" id="PS50108"/>
    </source>
</evidence>
<reference evidence="3 4" key="1">
    <citation type="journal article" date="2023" name="Hortic Res">
        <title>Pangenome of water caltrop reveals structural variations and asymmetric subgenome divergence after allopolyploidization.</title>
        <authorList>
            <person name="Zhang X."/>
            <person name="Chen Y."/>
            <person name="Wang L."/>
            <person name="Yuan Y."/>
            <person name="Fang M."/>
            <person name="Shi L."/>
            <person name="Lu R."/>
            <person name="Comes H.P."/>
            <person name="Ma Y."/>
            <person name="Chen Y."/>
            <person name="Huang G."/>
            <person name="Zhou Y."/>
            <person name="Zheng Z."/>
            <person name="Qiu Y."/>
        </authorList>
    </citation>
    <scope>NUCLEOTIDE SEQUENCE [LARGE SCALE GENOMIC DNA]</scope>
    <source>
        <strain evidence="3">F231</strain>
    </source>
</reference>
<feature type="domain" description="CRIB" evidence="2">
    <location>
        <begin position="24"/>
        <end position="37"/>
    </location>
</feature>
<dbReference type="PROSITE" id="PS50108">
    <property type="entry name" value="CRIB"/>
    <property type="match status" value="1"/>
</dbReference>
<dbReference type="SMART" id="SM00285">
    <property type="entry name" value="PBD"/>
    <property type="match status" value="1"/>
</dbReference>
<dbReference type="Gene3D" id="3.90.810.10">
    <property type="entry name" value="CRIB domain"/>
    <property type="match status" value="1"/>
</dbReference>
<feature type="compositionally biased region" description="Low complexity" evidence="1">
    <location>
        <begin position="119"/>
        <end position="130"/>
    </location>
</feature>
<dbReference type="EMBL" id="JAXQNO010000023">
    <property type="protein sequence ID" value="KAK4764960.1"/>
    <property type="molecule type" value="Genomic_DNA"/>
</dbReference>
<dbReference type="Pfam" id="PF00786">
    <property type="entry name" value="PBD"/>
    <property type="match status" value="1"/>
</dbReference>
<evidence type="ECO:0000313" key="3">
    <source>
        <dbReference type="EMBL" id="KAK4764960.1"/>
    </source>
</evidence>
<feature type="region of interest" description="Disordered" evidence="1">
    <location>
        <begin position="98"/>
        <end position="150"/>
    </location>
</feature>
<comment type="caution">
    <text evidence="3">The sequence shown here is derived from an EMBL/GenBank/DDBJ whole genome shotgun (WGS) entry which is preliminary data.</text>
</comment>
<organism evidence="3 4">
    <name type="scientific">Trapa natans</name>
    <name type="common">Water chestnut</name>
    <dbReference type="NCBI Taxonomy" id="22666"/>
    <lineage>
        <taxon>Eukaryota</taxon>
        <taxon>Viridiplantae</taxon>
        <taxon>Streptophyta</taxon>
        <taxon>Embryophyta</taxon>
        <taxon>Tracheophyta</taxon>
        <taxon>Spermatophyta</taxon>
        <taxon>Magnoliopsida</taxon>
        <taxon>eudicotyledons</taxon>
        <taxon>Gunneridae</taxon>
        <taxon>Pentapetalae</taxon>
        <taxon>rosids</taxon>
        <taxon>malvids</taxon>
        <taxon>Myrtales</taxon>
        <taxon>Lythraceae</taxon>
        <taxon>Trapa</taxon>
    </lineage>
</organism>
<dbReference type="Proteomes" id="UP001346149">
    <property type="component" value="Unassembled WGS sequence"/>
</dbReference>